<dbReference type="InterPro" id="IPR008538">
    <property type="entry name" value="Uma2"/>
</dbReference>
<dbReference type="PANTHER" id="PTHR35400">
    <property type="entry name" value="SLR1083 PROTEIN"/>
    <property type="match status" value="1"/>
</dbReference>
<evidence type="ECO:0000313" key="2">
    <source>
        <dbReference type="EMBL" id="GIG44358.1"/>
    </source>
</evidence>
<dbReference type="Pfam" id="PF05685">
    <property type="entry name" value="Uma2"/>
    <property type="match status" value="1"/>
</dbReference>
<dbReference type="AlphaFoldDB" id="A0A919PLP9"/>
<organism evidence="2 3">
    <name type="scientific">Dactylosporangium siamense</name>
    <dbReference type="NCBI Taxonomy" id="685454"/>
    <lineage>
        <taxon>Bacteria</taxon>
        <taxon>Bacillati</taxon>
        <taxon>Actinomycetota</taxon>
        <taxon>Actinomycetes</taxon>
        <taxon>Micromonosporales</taxon>
        <taxon>Micromonosporaceae</taxon>
        <taxon>Dactylosporangium</taxon>
    </lineage>
</organism>
<dbReference type="InterPro" id="IPR012296">
    <property type="entry name" value="Nuclease_put_TT1808"/>
</dbReference>
<dbReference type="CDD" id="cd06260">
    <property type="entry name" value="DUF820-like"/>
    <property type="match status" value="1"/>
</dbReference>
<evidence type="ECO:0000259" key="1">
    <source>
        <dbReference type="Pfam" id="PF05685"/>
    </source>
</evidence>
<dbReference type="Proteomes" id="UP000660611">
    <property type="component" value="Unassembled WGS sequence"/>
</dbReference>
<keyword evidence="3" id="KW-1185">Reference proteome</keyword>
<dbReference type="SUPFAM" id="SSF52980">
    <property type="entry name" value="Restriction endonuclease-like"/>
    <property type="match status" value="1"/>
</dbReference>
<dbReference type="InterPro" id="IPR011335">
    <property type="entry name" value="Restrct_endonuc-II-like"/>
</dbReference>
<dbReference type="Gene3D" id="3.90.1570.10">
    <property type="entry name" value="tt1808, chain A"/>
    <property type="match status" value="1"/>
</dbReference>
<comment type="caution">
    <text evidence="2">The sequence shown here is derived from an EMBL/GenBank/DDBJ whole genome shotgun (WGS) entry which is preliminary data.</text>
</comment>
<evidence type="ECO:0000313" key="3">
    <source>
        <dbReference type="Proteomes" id="UP000660611"/>
    </source>
</evidence>
<protein>
    <recommendedName>
        <fullName evidence="1">Putative restriction endonuclease domain-containing protein</fullName>
    </recommendedName>
</protein>
<sequence>MKVMDMLVEVPDGDELDDGLLTVNDVLRMPPRRGYRFELHEGVLRMTPPPAWKHQRAAYRIERFFDDAGRAMCHENGIRFDGRNYRIPDVLVLRQDVELDEERSVHPPEIFEILVEVVSPSSVEEDQLVKAKLYAKAGIPQYWRIEPRQAGYVVVIGHLQDGQYATVREVPLDELLAGGGGLG</sequence>
<dbReference type="RefSeq" id="WP_203846191.1">
    <property type="nucleotide sequence ID" value="NZ_BAAAVW010000001.1"/>
</dbReference>
<gene>
    <name evidence="2" type="ORF">Dsi01nite_023990</name>
</gene>
<feature type="domain" description="Putative restriction endonuclease" evidence="1">
    <location>
        <begin position="25"/>
        <end position="174"/>
    </location>
</feature>
<proteinExistence type="predicted"/>
<accession>A0A919PLP9</accession>
<reference evidence="2" key="1">
    <citation type="submission" date="2021-01" db="EMBL/GenBank/DDBJ databases">
        <title>Whole genome shotgun sequence of Dactylosporangium siamense NBRC 106093.</title>
        <authorList>
            <person name="Komaki H."/>
            <person name="Tamura T."/>
        </authorList>
    </citation>
    <scope>NUCLEOTIDE SEQUENCE</scope>
    <source>
        <strain evidence="2">NBRC 106093</strain>
    </source>
</reference>
<dbReference type="PANTHER" id="PTHR35400:SF3">
    <property type="entry name" value="SLL1072 PROTEIN"/>
    <property type="match status" value="1"/>
</dbReference>
<dbReference type="EMBL" id="BONQ01000035">
    <property type="protein sequence ID" value="GIG44358.1"/>
    <property type="molecule type" value="Genomic_DNA"/>
</dbReference>
<name>A0A919PLP9_9ACTN</name>